<feature type="transmembrane region" description="Helical" evidence="1">
    <location>
        <begin position="78"/>
        <end position="97"/>
    </location>
</feature>
<feature type="transmembrane region" description="Helical" evidence="1">
    <location>
        <begin position="163"/>
        <end position="183"/>
    </location>
</feature>
<dbReference type="KEGG" id="care:LT85_1312"/>
<evidence type="ECO:0008006" key="4">
    <source>
        <dbReference type="Google" id="ProtNLM"/>
    </source>
</evidence>
<keyword evidence="1" id="KW-0472">Membrane</keyword>
<keyword evidence="1" id="KW-1133">Transmembrane helix</keyword>
<dbReference type="HOGENOM" id="CLU_1265155_0_0_4"/>
<protein>
    <recommendedName>
        <fullName evidence="4">DUF4386 family protein</fullName>
    </recommendedName>
</protein>
<dbReference type="STRING" id="279058.LT85_1312"/>
<dbReference type="EMBL" id="CP009962">
    <property type="protein sequence ID" value="AIY40470.1"/>
    <property type="molecule type" value="Genomic_DNA"/>
</dbReference>
<dbReference type="RefSeq" id="WP_038486777.1">
    <property type="nucleotide sequence ID" value="NZ_CP009962.1"/>
</dbReference>
<sequence>MTNQRIHALALMTGMLAGIVTMSIHPTGIDLHASAAAITRINHINIATHVLGLASIPVTVLGVFGISSRIGWKNIHGLSAFIIYCFAAIAVMLAAVADGLIGPSLVQEAVKLDDSQRQILMMALHYNFQLNQALAKVYVAASSCAFILWSIALVHLGKPTRNLGIAGGVVGLCSLIVLLSGHIQMSAHGFGLIILAQAIWTILVAIALFREQPEPVAE</sequence>
<accession>A0A0A1F9L2</accession>
<dbReference type="Proteomes" id="UP000030302">
    <property type="component" value="Chromosome"/>
</dbReference>
<name>A0A0A1F9L2_9BURK</name>
<evidence type="ECO:0000256" key="1">
    <source>
        <dbReference type="SAM" id="Phobius"/>
    </source>
</evidence>
<proteinExistence type="predicted"/>
<gene>
    <name evidence="2" type="ORF">LT85_1312</name>
</gene>
<dbReference type="OrthoDB" id="8773852at2"/>
<reference evidence="3" key="1">
    <citation type="journal article" date="2014" name="Soil Biol. Biochem.">
        <title>Structure and function of bacterial communities in ageing soils: Insights from the Mendocino ecological staircase.</title>
        <authorList>
            <person name="Uroz S."/>
            <person name="Tech J.J."/>
            <person name="Sawaya N.A."/>
            <person name="Frey-Klett P."/>
            <person name="Leveau J.H.J."/>
        </authorList>
    </citation>
    <scope>NUCLEOTIDE SEQUENCE [LARGE SCALE GENOMIC DNA]</scope>
    <source>
        <strain evidence="3">Cal35</strain>
    </source>
</reference>
<keyword evidence="3" id="KW-1185">Reference proteome</keyword>
<dbReference type="AlphaFoldDB" id="A0A0A1F9L2"/>
<evidence type="ECO:0000313" key="3">
    <source>
        <dbReference type="Proteomes" id="UP000030302"/>
    </source>
</evidence>
<feature type="transmembrane region" description="Helical" evidence="1">
    <location>
        <begin position="137"/>
        <end position="156"/>
    </location>
</feature>
<evidence type="ECO:0000313" key="2">
    <source>
        <dbReference type="EMBL" id="AIY40470.1"/>
    </source>
</evidence>
<organism evidence="2 3">
    <name type="scientific">Collimonas arenae</name>
    <dbReference type="NCBI Taxonomy" id="279058"/>
    <lineage>
        <taxon>Bacteria</taxon>
        <taxon>Pseudomonadati</taxon>
        <taxon>Pseudomonadota</taxon>
        <taxon>Betaproteobacteria</taxon>
        <taxon>Burkholderiales</taxon>
        <taxon>Oxalobacteraceae</taxon>
        <taxon>Collimonas</taxon>
    </lineage>
</organism>
<feature type="transmembrane region" description="Helical" evidence="1">
    <location>
        <begin position="189"/>
        <end position="209"/>
    </location>
</feature>
<keyword evidence="1" id="KW-0812">Transmembrane</keyword>
<feature type="transmembrane region" description="Helical" evidence="1">
    <location>
        <begin position="46"/>
        <end position="66"/>
    </location>
</feature>